<dbReference type="GO" id="GO:0007160">
    <property type="term" value="P:cell-matrix adhesion"/>
    <property type="evidence" value="ECO:0007669"/>
    <property type="project" value="TreeGrafter"/>
</dbReference>
<evidence type="ECO:0000313" key="17">
    <source>
        <dbReference type="Ensembl" id="ENSATEP00000042245.1"/>
    </source>
</evidence>
<dbReference type="GO" id="GO:0007229">
    <property type="term" value="P:integrin-mediated signaling pathway"/>
    <property type="evidence" value="ECO:0007669"/>
    <property type="project" value="UniProtKB-KW"/>
</dbReference>
<feature type="repeat" description="FG-GAP" evidence="12">
    <location>
        <begin position="364"/>
        <end position="421"/>
    </location>
</feature>
<keyword evidence="8 13" id="KW-0401">Integrin</keyword>
<dbReference type="InterPro" id="IPR048285">
    <property type="entry name" value="Integrin_alpha_Ig-like_2"/>
</dbReference>
<evidence type="ECO:0000256" key="11">
    <source>
        <dbReference type="ARBA" id="ARBA00023180"/>
    </source>
</evidence>
<evidence type="ECO:0000256" key="12">
    <source>
        <dbReference type="PROSITE-ProRule" id="PRU00803"/>
    </source>
</evidence>
<dbReference type="Gene3D" id="1.20.5.930">
    <property type="entry name" value="Bicelle-embedded integrin alpha(iib) transmembrane segment"/>
    <property type="match status" value="1"/>
</dbReference>
<dbReference type="InterPro" id="IPR013519">
    <property type="entry name" value="Int_alpha_beta-p"/>
</dbReference>
<feature type="repeat" description="FG-GAP" evidence="12">
    <location>
        <begin position="175"/>
        <end position="228"/>
    </location>
</feature>
<evidence type="ECO:0000256" key="7">
    <source>
        <dbReference type="ARBA" id="ARBA00022989"/>
    </source>
</evidence>
<feature type="repeat" description="FG-GAP" evidence="12">
    <location>
        <begin position="426"/>
        <end position="485"/>
    </location>
</feature>
<dbReference type="Gene3D" id="2.60.40.1510">
    <property type="entry name" value="ntegrin, alpha v. Chain A, domain 3"/>
    <property type="match status" value="1"/>
</dbReference>
<dbReference type="SUPFAM" id="SSF69318">
    <property type="entry name" value="Integrin alpha N-terminal domain"/>
    <property type="match status" value="1"/>
</dbReference>
<evidence type="ECO:0000256" key="13">
    <source>
        <dbReference type="RuleBase" id="RU003762"/>
    </source>
</evidence>
<feature type="domain" description="Integrin alpha first immunoglubulin-like" evidence="14">
    <location>
        <begin position="470"/>
        <end position="528"/>
    </location>
</feature>
<dbReference type="GO" id="GO:0050900">
    <property type="term" value="P:leukocyte migration"/>
    <property type="evidence" value="ECO:0007669"/>
    <property type="project" value="TreeGrafter"/>
</dbReference>
<evidence type="ECO:0000256" key="3">
    <source>
        <dbReference type="ARBA" id="ARBA00022692"/>
    </source>
</evidence>
<dbReference type="SUPFAM" id="SSF69179">
    <property type="entry name" value="Integrin domains"/>
    <property type="match status" value="3"/>
</dbReference>
<proteinExistence type="inferred from homology"/>
<sequence length="944" mass="103191">MLITCGLWLLAFLSGCGRLCAFNLDTDNVLRKSGDPGSLFGFSLAMHRQLLPQEKRMLLVGAPKAKALPGQKSKVTGGLYSCDMSTTSTACDRVIFDNDEDLRKESKENQWMGVTVQSQGPGGKIVTCAHRYQRRDNVNTPIESRDVIGRCYVLSQDLKIHPESGEDGGEWHFCASRPRGHEMFGSCQQGLSATFDRDYHYLIFGAPGTYNWRGVVRLEQKNNTFLEMDIFDDGPFETGDESEMNQNLVPAPANSYLGFSLDSGKSLTKKGQLTVVAGAPRANHSGAVVLLKTGPSSSKILLEEYILEGEGLASSFGYDLAVLDLNGDSWQDIVVGAPQYFEKDGEIGGAVYVYINNAGNWNQVKRTRIDGPKDSMFGLAVENLGDINQDGYHDFAVGSPYENDGTGNVYIYHGSATGLSSTKAAQVLHGKSSQVKLFGYSLAGNMDLDKNSYPDLVVGSLSDSVFLFKARPVINIQKEIKFSPNEIDLSKKNCGSSFCLSVEACFTYTANPKIFQQNVIFIMFSLDIIRNVGIQCLSVLSHVPSLSHPGAKQCVTRKIEVQVLTLVNFLKLGCGTDNLCQSNLKMEYRFGRRTTDTDTDNGVPVISLSDQKDIALEVKVTNEQGDDAYEASLIASFPPSLAYSAYRSAVSCIANKDGTKADCELGNPFKRGSTTTFYIIMGTSGISLNTTELEIDLQLKTTSDQPNIAPVKAKVTVAIVLQLSVSGQAQPSQAYFTGEVKGEAAMMTESDIGSAITHQFRIINLGSRLTDFGTAFLKIEWPKETEQGKWLLYLMKISSTGVDNIACTPKNEINSLKMVSNSDEGTLSRLIETKKSTTLSCDNGAKCKTITCPLQGLGSNAIITLHSRLWSGTFIEVKKSQELNTRTLVRLTVFPERQHSASYGGVPWWIIVLSILLGLLLLGLLAFLLWKVGYWGSTHTSTFI</sequence>
<dbReference type="GeneTree" id="ENSGT00940000155353"/>
<dbReference type="PANTHER" id="PTHR23220">
    <property type="entry name" value="INTEGRIN ALPHA"/>
    <property type="match status" value="1"/>
</dbReference>
<dbReference type="PRINTS" id="PR01185">
    <property type="entry name" value="INTEGRINA"/>
</dbReference>
<evidence type="ECO:0000256" key="1">
    <source>
        <dbReference type="ARBA" id="ARBA00004479"/>
    </source>
</evidence>
<evidence type="ECO:0000256" key="2">
    <source>
        <dbReference type="ARBA" id="ARBA00008054"/>
    </source>
</evidence>
<feature type="chain" id="PRO_5044953347" description="Integrin, alpha 6b" evidence="13">
    <location>
        <begin position="22"/>
        <end position="944"/>
    </location>
</feature>
<feature type="transmembrane region" description="Helical" evidence="13">
    <location>
        <begin position="906"/>
        <end position="930"/>
    </location>
</feature>
<dbReference type="GO" id="GO:0008305">
    <property type="term" value="C:integrin complex"/>
    <property type="evidence" value="ECO:0007669"/>
    <property type="project" value="InterPro"/>
</dbReference>
<feature type="domain" description="Integrin alpha third immunoglobulin-like" evidence="16">
    <location>
        <begin position="723"/>
        <end position="821"/>
    </location>
</feature>
<dbReference type="Ensembl" id="ENSATET00000062329.1">
    <property type="protein sequence ID" value="ENSATEP00000042245.1"/>
    <property type="gene ID" value="ENSATEG00000017036.3"/>
</dbReference>
<evidence type="ECO:0000259" key="16">
    <source>
        <dbReference type="Pfam" id="PF20806"/>
    </source>
</evidence>
<evidence type="ECO:0008006" key="19">
    <source>
        <dbReference type="Google" id="ProtNLM"/>
    </source>
</evidence>
<keyword evidence="10 13" id="KW-0675">Receptor</keyword>
<keyword evidence="5" id="KW-0677">Repeat</keyword>
<dbReference type="Gene3D" id="2.60.40.1530">
    <property type="entry name" value="ntegrin, alpha v. Chain A, domain 4"/>
    <property type="match status" value="1"/>
</dbReference>
<organism evidence="17 18">
    <name type="scientific">Anabas testudineus</name>
    <name type="common">Climbing perch</name>
    <name type="synonym">Anthias testudineus</name>
    <dbReference type="NCBI Taxonomy" id="64144"/>
    <lineage>
        <taxon>Eukaryota</taxon>
        <taxon>Metazoa</taxon>
        <taxon>Chordata</taxon>
        <taxon>Craniata</taxon>
        <taxon>Vertebrata</taxon>
        <taxon>Euteleostomi</taxon>
        <taxon>Actinopterygii</taxon>
        <taxon>Neopterygii</taxon>
        <taxon>Teleostei</taxon>
        <taxon>Neoteleostei</taxon>
        <taxon>Acanthomorphata</taxon>
        <taxon>Anabantaria</taxon>
        <taxon>Anabantiformes</taxon>
        <taxon>Anabantoidei</taxon>
        <taxon>Anabantidae</taxon>
        <taxon>Anabas</taxon>
    </lineage>
</organism>
<dbReference type="PANTHER" id="PTHR23220:SF9">
    <property type="entry name" value="INTEGRIN ALPHA-6"/>
    <property type="match status" value="1"/>
</dbReference>
<dbReference type="Pfam" id="PF20805">
    <property type="entry name" value="Integrin_A_Ig_2"/>
    <property type="match status" value="1"/>
</dbReference>
<evidence type="ECO:0000256" key="8">
    <source>
        <dbReference type="ARBA" id="ARBA00023037"/>
    </source>
</evidence>
<feature type="repeat" description="FG-GAP" evidence="12">
    <location>
        <begin position="243"/>
        <end position="300"/>
    </location>
</feature>
<feature type="repeat" description="FG-GAP" evidence="12">
    <location>
        <begin position="302"/>
        <end position="363"/>
    </location>
</feature>
<dbReference type="PROSITE" id="PS51470">
    <property type="entry name" value="FG_GAP"/>
    <property type="match status" value="5"/>
</dbReference>
<dbReference type="Pfam" id="PF08441">
    <property type="entry name" value="Integrin_A_Ig_1"/>
    <property type="match status" value="1"/>
</dbReference>
<evidence type="ECO:0000256" key="9">
    <source>
        <dbReference type="ARBA" id="ARBA00023136"/>
    </source>
</evidence>
<evidence type="ECO:0000256" key="5">
    <source>
        <dbReference type="ARBA" id="ARBA00022737"/>
    </source>
</evidence>
<dbReference type="GO" id="GO:0033627">
    <property type="term" value="P:cell adhesion mediated by integrin"/>
    <property type="evidence" value="ECO:0007669"/>
    <property type="project" value="TreeGrafter"/>
</dbReference>
<accession>A0A7N6A2K7</accession>
<dbReference type="InterPro" id="IPR028994">
    <property type="entry name" value="Integrin_alpha_N"/>
</dbReference>
<evidence type="ECO:0000313" key="18">
    <source>
        <dbReference type="Proteomes" id="UP000265040"/>
    </source>
</evidence>
<keyword evidence="6 13" id="KW-0130">Cell adhesion</keyword>
<keyword evidence="9 13" id="KW-0472">Membrane</keyword>
<evidence type="ECO:0000256" key="10">
    <source>
        <dbReference type="ARBA" id="ARBA00023170"/>
    </source>
</evidence>
<evidence type="ECO:0000256" key="4">
    <source>
        <dbReference type="ARBA" id="ARBA00022729"/>
    </source>
</evidence>
<reference evidence="17" key="1">
    <citation type="submission" date="2021-04" db="EMBL/GenBank/DDBJ databases">
        <authorList>
            <consortium name="Wellcome Sanger Institute Data Sharing"/>
        </authorList>
    </citation>
    <scope>NUCLEOTIDE SEQUENCE [LARGE SCALE GENOMIC DNA]</scope>
</reference>
<dbReference type="GO" id="GO:0009897">
    <property type="term" value="C:external side of plasma membrane"/>
    <property type="evidence" value="ECO:0007669"/>
    <property type="project" value="TreeGrafter"/>
</dbReference>
<dbReference type="InterPro" id="IPR013649">
    <property type="entry name" value="Integrin_alpha_Ig-like_1"/>
</dbReference>
<dbReference type="InterPro" id="IPR032695">
    <property type="entry name" value="Integrin_dom_sf"/>
</dbReference>
<keyword evidence="7 13" id="KW-1133">Transmembrane helix</keyword>
<keyword evidence="18" id="KW-1185">Reference proteome</keyword>
<dbReference type="InterPro" id="IPR013517">
    <property type="entry name" value="FG-GAP"/>
</dbReference>
<dbReference type="InterPro" id="IPR000413">
    <property type="entry name" value="Integrin_alpha"/>
</dbReference>
<dbReference type="Pfam" id="PF01839">
    <property type="entry name" value="FG-GAP"/>
    <property type="match status" value="2"/>
</dbReference>
<dbReference type="AlphaFoldDB" id="A0A7N6A2K7"/>
<dbReference type="GO" id="GO:0005178">
    <property type="term" value="F:integrin binding"/>
    <property type="evidence" value="ECO:0007669"/>
    <property type="project" value="TreeGrafter"/>
</dbReference>
<dbReference type="GO" id="GO:0098609">
    <property type="term" value="P:cell-cell adhesion"/>
    <property type="evidence" value="ECO:0007669"/>
    <property type="project" value="TreeGrafter"/>
</dbReference>
<dbReference type="InterPro" id="IPR048286">
    <property type="entry name" value="Integrin_alpha_Ig-like_3"/>
</dbReference>
<reference evidence="17" key="3">
    <citation type="submission" date="2025-09" db="UniProtKB">
        <authorList>
            <consortium name="Ensembl"/>
        </authorList>
    </citation>
    <scope>IDENTIFICATION</scope>
</reference>
<evidence type="ECO:0000259" key="14">
    <source>
        <dbReference type="Pfam" id="PF08441"/>
    </source>
</evidence>
<evidence type="ECO:0000259" key="15">
    <source>
        <dbReference type="Pfam" id="PF20805"/>
    </source>
</evidence>
<feature type="domain" description="Integrin alpha third immunoglobulin-like" evidence="16">
    <location>
        <begin position="828"/>
        <end position="893"/>
    </location>
</feature>
<dbReference type="Gene3D" id="2.130.10.130">
    <property type="entry name" value="Integrin alpha, N-terminal"/>
    <property type="match status" value="1"/>
</dbReference>
<evidence type="ECO:0000256" key="6">
    <source>
        <dbReference type="ARBA" id="ARBA00022889"/>
    </source>
</evidence>
<comment type="subcellular location">
    <subcellularLocation>
        <location evidence="1 13">Membrane</location>
        <topology evidence="1 13">Single-pass type I membrane protein</topology>
    </subcellularLocation>
</comment>
<keyword evidence="3 13" id="KW-0812">Transmembrane</keyword>
<reference evidence="17" key="2">
    <citation type="submission" date="2025-08" db="UniProtKB">
        <authorList>
            <consortium name="Ensembl"/>
        </authorList>
    </citation>
    <scope>IDENTIFICATION</scope>
</reference>
<feature type="domain" description="Integrin alpha second immunoglobulin-like" evidence="15">
    <location>
        <begin position="574"/>
        <end position="717"/>
    </location>
</feature>
<keyword evidence="4 13" id="KW-0732">Signal</keyword>
<name>A0A7N6A2K7_ANATE</name>
<dbReference type="Pfam" id="PF20806">
    <property type="entry name" value="Integrin_A_Ig_3"/>
    <property type="match status" value="2"/>
</dbReference>
<feature type="signal peptide" evidence="13">
    <location>
        <begin position="1"/>
        <end position="21"/>
    </location>
</feature>
<dbReference type="SMART" id="SM00191">
    <property type="entry name" value="Int_alpha"/>
    <property type="match status" value="5"/>
</dbReference>
<keyword evidence="11" id="KW-0325">Glycoprotein</keyword>
<dbReference type="Proteomes" id="UP000265040">
    <property type="component" value="Chromosome 17"/>
</dbReference>
<protein>
    <recommendedName>
        <fullName evidence="19">Integrin, alpha 6b</fullName>
    </recommendedName>
</protein>
<comment type="similarity">
    <text evidence="2 13">Belongs to the integrin alpha chain family.</text>
</comment>